<accession>A0A7U6GLB9</accession>
<evidence type="ECO:0000313" key="3">
    <source>
        <dbReference type="EMBL" id="BAO45750.1"/>
    </source>
</evidence>
<dbReference type="KEGG" id="tbn:TBH_C2849"/>
<dbReference type="GO" id="GO:0009289">
    <property type="term" value="C:pilus"/>
    <property type="evidence" value="ECO:0007669"/>
    <property type="project" value="InterPro"/>
</dbReference>
<dbReference type="RefSeq" id="WP_052470241.1">
    <property type="nucleotide sequence ID" value="NZ_AP012273.1"/>
</dbReference>
<keyword evidence="4" id="KW-1185">Reference proteome</keyword>
<protein>
    <recommendedName>
        <fullName evidence="5">DUF2066 domain-containing protein</fullName>
    </recommendedName>
</protein>
<feature type="signal peptide" evidence="2">
    <location>
        <begin position="1"/>
        <end position="18"/>
    </location>
</feature>
<dbReference type="InterPro" id="IPR045584">
    <property type="entry name" value="Pilin-like"/>
</dbReference>
<name>A0A7U6GLB9_9GAMM</name>
<evidence type="ECO:0008006" key="5">
    <source>
        <dbReference type="Google" id="ProtNLM"/>
    </source>
</evidence>
<keyword evidence="2" id="KW-0732">Signal</keyword>
<reference evidence="3 4" key="1">
    <citation type="journal article" date="2014" name="PLoS ONE">
        <title>Physiological and genomic features of a novel sulfur-oxidizing gammaproteobacterium belonging to a previously uncultivated symbiotic lineage isolated from a hydrothermal vent.</title>
        <authorList>
            <person name="Nunoura T."/>
            <person name="Takaki Y."/>
            <person name="Kazama H."/>
            <person name="Kakuta J."/>
            <person name="Shimamura S."/>
            <person name="Makita H."/>
            <person name="Hirai M."/>
            <person name="Miyazaki M."/>
            <person name="Takai K."/>
        </authorList>
    </citation>
    <scope>NUCLEOTIDE SEQUENCE [LARGE SCALE GENOMIC DNA]</scope>
    <source>
        <strain evidence="3 4">Hiromi1</strain>
    </source>
</reference>
<dbReference type="OrthoDB" id="5918848at2"/>
<gene>
    <name evidence="3" type="ORF">TBH_C2849</name>
</gene>
<proteinExistence type="inferred from homology"/>
<organism evidence="3 4">
    <name type="scientific">Thiolapillus brandeum</name>
    <dbReference type="NCBI Taxonomy" id="1076588"/>
    <lineage>
        <taxon>Bacteria</taxon>
        <taxon>Pseudomonadati</taxon>
        <taxon>Pseudomonadota</taxon>
        <taxon>Gammaproteobacteria</taxon>
        <taxon>Chromatiales</taxon>
        <taxon>Sedimenticolaceae</taxon>
        <taxon>Thiolapillus</taxon>
    </lineage>
</organism>
<dbReference type="AlphaFoldDB" id="A0A7U6GLB9"/>
<evidence type="ECO:0000256" key="1">
    <source>
        <dbReference type="ARBA" id="ARBA00005233"/>
    </source>
</evidence>
<dbReference type="Gene3D" id="3.30.700.10">
    <property type="entry name" value="Glycoprotein, Type 4 Pilin"/>
    <property type="match status" value="1"/>
</dbReference>
<evidence type="ECO:0000313" key="4">
    <source>
        <dbReference type="Proteomes" id="UP000031631"/>
    </source>
</evidence>
<evidence type="ECO:0000256" key="2">
    <source>
        <dbReference type="SAM" id="SignalP"/>
    </source>
</evidence>
<dbReference type="InterPro" id="IPR001082">
    <property type="entry name" value="Pilin"/>
</dbReference>
<dbReference type="SUPFAM" id="SSF54523">
    <property type="entry name" value="Pili subunits"/>
    <property type="match status" value="1"/>
</dbReference>
<feature type="chain" id="PRO_5030876027" description="DUF2066 domain-containing protein" evidence="2">
    <location>
        <begin position="19"/>
        <end position="717"/>
    </location>
</feature>
<dbReference type="GO" id="GO:0007155">
    <property type="term" value="P:cell adhesion"/>
    <property type="evidence" value="ECO:0007669"/>
    <property type="project" value="InterPro"/>
</dbReference>
<sequence>MKRILVLLLICLSGTSLAQTQAPLRLSMPEDAIAYLRLMGQTESSDDQAHTRLQEVLQSLSRDMNLRAALAADLEKQPELVQQHPWLDLLAMVEAPAELVVLWPTGATAAQGRILVRGRSRLASEEVLNQMLARISQAVDGLQLIQGFGGKHVASLRWEDKMDLLLVLDPASRVFYLLAGEGVTGKELQDRVAGLVLQQTHPMLALEQRIDTTATGPFLWLDMPRALYAWTLYAKPAPEMRQRLGLFAGVRAAALGWGRRNGRGRLSLVVDAPGNMGLAGMLPPVKNDYSSLYSRGEPKWLLALNLPGQGLQQMLDSLVQASLKPGEDIPTGKQALGQALGVDPDRLVAGLGPETVLFSDQAGIFLAVRNTDPDAVQQLLDHATANYSVEHRIREFGGRSYHHLNVWMLPEEAAKPDQDPLDAYVREFFVRDHLYWVRDGQWLIFARLPQPLFDRYRLEDKTALGDWLKTHQRQRTENALLLISARIDDVPRMLYYGYLTVYQSLADLLDMPFDPFAFPGAMDLELPDQGSYGVQLDLSDPYLTLEFSFEDNPLEILSGGNTATNVAMLGIVASVAIPAYKDYLSRSRIGEAMNLAAVVKNAVAEYQVSTGHLPVDAAQAGVDTAQLLAAQKIIASLKVTNGRIVITFGEDDPGLSRKTLILTPYGIEDQGSVRLVWRCGNSPEPAGRRVVLATQGGKTPVHVQSSLPARLLPKSCR</sequence>
<dbReference type="EMBL" id="AP012273">
    <property type="protein sequence ID" value="BAO45750.1"/>
    <property type="molecule type" value="Genomic_DNA"/>
</dbReference>
<dbReference type="Proteomes" id="UP000031631">
    <property type="component" value="Chromosome"/>
</dbReference>
<comment type="similarity">
    <text evidence="1">Belongs to the N-Me-Phe pilin family.</text>
</comment>
<dbReference type="Pfam" id="PF00114">
    <property type="entry name" value="Pilin"/>
    <property type="match status" value="1"/>
</dbReference>